<evidence type="ECO:0000313" key="1">
    <source>
        <dbReference type="EMBL" id="RAN31341.1"/>
    </source>
</evidence>
<dbReference type="EMBL" id="AWFB01000056">
    <property type="protein sequence ID" value="RAN31341.1"/>
    <property type="molecule type" value="Genomic_DNA"/>
</dbReference>
<reference evidence="1 2" key="1">
    <citation type="submission" date="2013-04" db="EMBL/GenBank/DDBJ databases">
        <title>Hyphomonas sp. T24B3 Genome Sequencing.</title>
        <authorList>
            <person name="Lai Q."/>
            <person name="Shao Z."/>
        </authorList>
    </citation>
    <scope>NUCLEOTIDE SEQUENCE [LARGE SCALE GENOMIC DNA]</scope>
    <source>
        <strain evidence="1 2">T24B3</strain>
    </source>
</reference>
<accession>A0A062TVQ6</accession>
<gene>
    <name evidence="1" type="ORF">HY3_04430</name>
</gene>
<comment type="caution">
    <text evidence="1">The sequence shown here is derived from an EMBL/GenBank/DDBJ whole genome shotgun (WGS) entry which is preliminary data.</text>
</comment>
<evidence type="ECO:0000313" key="2">
    <source>
        <dbReference type="Proteomes" id="UP000249123"/>
    </source>
</evidence>
<sequence length="145" mass="15700">MKGLFGLFSRKSRPSGAQRVQLAPGQVWTFQDQPVPEARLVIGEVETPWPDNSDVAVSVSIVGLPKWPMENGEMVGGTISHLPFDKATLIASLDQQMEEPTQLDESFEGGYQTWRDALDKGEAGVFTIPPSEVVNMIAGVAQGDS</sequence>
<name>A0A062TVQ6_9PROT</name>
<dbReference type="Proteomes" id="UP000249123">
    <property type="component" value="Unassembled WGS sequence"/>
</dbReference>
<dbReference type="RefSeq" id="WP_051595071.1">
    <property type="nucleotide sequence ID" value="NZ_AWFA01000056.1"/>
</dbReference>
<organism evidence="1 2">
    <name type="scientific">Hyphomonas pacifica</name>
    <dbReference type="NCBI Taxonomy" id="1280941"/>
    <lineage>
        <taxon>Bacteria</taxon>
        <taxon>Pseudomonadati</taxon>
        <taxon>Pseudomonadota</taxon>
        <taxon>Alphaproteobacteria</taxon>
        <taxon>Hyphomonadales</taxon>
        <taxon>Hyphomonadaceae</taxon>
        <taxon>Hyphomonas</taxon>
    </lineage>
</organism>
<proteinExistence type="predicted"/>
<dbReference type="AlphaFoldDB" id="A0A062TVQ6"/>
<dbReference type="OrthoDB" id="66828at2"/>
<protein>
    <submittedName>
        <fullName evidence="1">Uncharacterized protein</fullName>
    </submittedName>
</protein>
<dbReference type="eggNOG" id="ENOG5032SJ9">
    <property type="taxonomic scope" value="Bacteria"/>
</dbReference>
<accession>A0A328JZN6</accession>
<dbReference type="STRING" id="1280941.HY2_04730"/>
<keyword evidence="2" id="KW-1185">Reference proteome</keyword>